<dbReference type="EMBL" id="JAUTDP010000003">
    <property type="protein sequence ID" value="KAK3400805.1"/>
    <property type="molecule type" value="Genomic_DNA"/>
</dbReference>
<dbReference type="PANTHER" id="PTHR38167:SF1">
    <property type="entry name" value="C2H2-TYPE DOMAIN-CONTAINING PROTEIN"/>
    <property type="match status" value="1"/>
</dbReference>
<proteinExistence type="predicted"/>
<evidence type="ECO:0000313" key="3">
    <source>
        <dbReference type="Proteomes" id="UP001281003"/>
    </source>
</evidence>
<protein>
    <submittedName>
        <fullName evidence="2">Uncharacterized protein</fullName>
    </submittedName>
</protein>
<dbReference type="AlphaFoldDB" id="A0AAE0PIW4"/>
<accession>A0AAE0PIW4</accession>
<dbReference type="PANTHER" id="PTHR38167">
    <property type="entry name" value="C2H2-TYPE DOMAIN-CONTAINING PROTEIN"/>
    <property type="match status" value="1"/>
</dbReference>
<feature type="region of interest" description="Disordered" evidence="1">
    <location>
        <begin position="75"/>
        <end position="106"/>
    </location>
</feature>
<keyword evidence="3" id="KW-1185">Reference proteome</keyword>
<reference evidence="2" key="1">
    <citation type="journal article" date="2023" name="Mol. Phylogenet. Evol.">
        <title>Genome-scale phylogeny and comparative genomics of the fungal order Sordariales.</title>
        <authorList>
            <person name="Hensen N."/>
            <person name="Bonometti L."/>
            <person name="Westerberg I."/>
            <person name="Brannstrom I.O."/>
            <person name="Guillou S."/>
            <person name="Cros-Aarteil S."/>
            <person name="Calhoun S."/>
            <person name="Haridas S."/>
            <person name="Kuo A."/>
            <person name="Mondo S."/>
            <person name="Pangilinan J."/>
            <person name="Riley R."/>
            <person name="LaButti K."/>
            <person name="Andreopoulos B."/>
            <person name="Lipzen A."/>
            <person name="Chen C."/>
            <person name="Yan M."/>
            <person name="Daum C."/>
            <person name="Ng V."/>
            <person name="Clum A."/>
            <person name="Steindorff A."/>
            <person name="Ohm R.A."/>
            <person name="Martin F."/>
            <person name="Silar P."/>
            <person name="Natvig D.O."/>
            <person name="Lalanne C."/>
            <person name="Gautier V."/>
            <person name="Ament-Velasquez S.L."/>
            <person name="Kruys A."/>
            <person name="Hutchinson M.I."/>
            <person name="Powell A.J."/>
            <person name="Barry K."/>
            <person name="Miller A.N."/>
            <person name="Grigoriev I.V."/>
            <person name="Debuchy R."/>
            <person name="Gladieux P."/>
            <person name="Hiltunen Thoren M."/>
            <person name="Johannesson H."/>
        </authorList>
    </citation>
    <scope>NUCLEOTIDE SEQUENCE</scope>
    <source>
        <strain evidence="2">FGSC 1904</strain>
    </source>
</reference>
<evidence type="ECO:0000313" key="2">
    <source>
        <dbReference type="EMBL" id="KAK3400805.1"/>
    </source>
</evidence>
<comment type="caution">
    <text evidence="2">The sequence shown here is derived from an EMBL/GenBank/DDBJ whole genome shotgun (WGS) entry which is preliminary data.</text>
</comment>
<name>A0AAE0PIW4_SORBR</name>
<sequence>MARLRVVVNTAIDTAPESAVRAVLRALCAEDDALMGRIAGAFDKLPPNVESESCETEYEYDPAVEDEALSIINISDGEESDSSTISATMEEEPTRANGESSRQSQKRKAVEKQVCVRCGMELEDEEGVKSLTCLYHPYDMELDLTARSWRHYGYGRKFENTPYWRDLNPAGFTYPCCGFLGKESIPPGCTKGKHWAADGKRGKYDDKDASEAQKENIRQFKETQLAVARNRELGVPTHLQTAQRCIQTRSTQI</sequence>
<dbReference type="Proteomes" id="UP001281003">
    <property type="component" value="Unassembled WGS sequence"/>
</dbReference>
<evidence type="ECO:0000256" key="1">
    <source>
        <dbReference type="SAM" id="MobiDB-lite"/>
    </source>
</evidence>
<organism evidence="2 3">
    <name type="scientific">Sordaria brevicollis</name>
    <dbReference type="NCBI Taxonomy" id="83679"/>
    <lineage>
        <taxon>Eukaryota</taxon>
        <taxon>Fungi</taxon>
        <taxon>Dikarya</taxon>
        <taxon>Ascomycota</taxon>
        <taxon>Pezizomycotina</taxon>
        <taxon>Sordariomycetes</taxon>
        <taxon>Sordariomycetidae</taxon>
        <taxon>Sordariales</taxon>
        <taxon>Sordariaceae</taxon>
        <taxon>Sordaria</taxon>
    </lineage>
</organism>
<reference evidence="2" key="2">
    <citation type="submission" date="2023-07" db="EMBL/GenBank/DDBJ databases">
        <authorList>
            <consortium name="Lawrence Berkeley National Laboratory"/>
            <person name="Haridas S."/>
            <person name="Hensen N."/>
            <person name="Bonometti L."/>
            <person name="Westerberg I."/>
            <person name="Brannstrom I.O."/>
            <person name="Guillou S."/>
            <person name="Cros-Aarteil S."/>
            <person name="Calhoun S."/>
            <person name="Kuo A."/>
            <person name="Mondo S."/>
            <person name="Pangilinan J."/>
            <person name="Riley R."/>
            <person name="LaButti K."/>
            <person name="Andreopoulos B."/>
            <person name="Lipzen A."/>
            <person name="Chen C."/>
            <person name="Yanf M."/>
            <person name="Daum C."/>
            <person name="Ng V."/>
            <person name="Clum A."/>
            <person name="Steindorff A."/>
            <person name="Ohm R."/>
            <person name="Martin F."/>
            <person name="Silar P."/>
            <person name="Natvig D."/>
            <person name="Lalanne C."/>
            <person name="Gautier V."/>
            <person name="Ament-velasquez S.L."/>
            <person name="Kruys A."/>
            <person name="Hutchinson M.I."/>
            <person name="Powell A.J."/>
            <person name="Barry K."/>
            <person name="Miller A.N."/>
            <person name="Grigoriev I.V."/>
            <person name="Debuchy R."/>
            <person name="Gladieux P."/>
            <person name="Thoren M.H."/>
            <person name="Johannesson H."/>
        </authorList>
    </citation>
    <scope>NUCLEOTIDE SEQUENCE</scope>
    <source>
        <strain evidence="2">FGSC 1904</strain>
    </source>
</reference>
<gene>
    <name evidence="2" type="ORF">B0T20DRAFT_405291</name>
</gene>